<evidence type="ECO:0000256" key="1">
    <source>
        <dbReference type="SAM" id="SignalP"/>
    </source>
</evidence>
<sequence>MASKVLFAVALVALASLASTQTCDCDWQFKRLKAANNDIFHLLNRLASTKTEISGCSFQEAHGLADKLLVEIIGKVSGYAGIEIPPLPERPFTLACSGLQPTAQQFKDFAAALDLVFADYSLCGCTICSKDGFERFLIEYEVLLIDLRTGSN</sequence>
<dbReference type="Proteomes" id="UP000298663">
    <property type="component" value="Unassembled WGS sequence"/>
</dbReference>
<reference evidence="2 3" key="2">
    <citation type="journal article" date="2019" name="G3 (Bethesda)">
        <title>Hybrid Assembly of the Genome of the Entomopathogenic Nematode Steinernema carpocapsae Identifies the X-Chromosome.</title>
        <authorList>
            <person name="Serra L."/>
            <person name="Macchietto M."/>
            <person name="Macias-Munoz A."/>
            <person name="McGill C.J."/>
            <person name="Rodriguez I.M."/>
            <person name="Rodriguez B."/>
            <person name="Murad R."/>
            <person name="Mortazavi A."/>
        </authorList>
    </citation>
    <scope>NUCLEOTIDE SEQUENCE [LARGE SCALE GENOMIC DNA]</scope>
    <source>
        <strain evidence="2 3">ALL</strain>
    </source>
</reference>
<name>A0A4U5PDW2_STECR</name>
<keyword evidence="3" id="KW-1185">Reference proteome</keyword>
<feature type="chain" id="PRO_5021035252" evidence="1">
    <location>
        <begin position="21"/>
        <end position="152"/>
    </location>
</feature>
<dbReference type="EMBL" id="AZBU02000002">
    <property type="protein sequence ID" value="TKR94669.1"/>
    <property type="molecule type" value="Genomic_DNA"/>
</dbReference>
<accession>A0A4U5PDW2</accession>
<evidence type="ECO:0000313" key="2">
    <source>
        <dbReference type="EMBL" id="TKR94669.1"/>
    </source>
</evidence>
<comment type="caution">
    <text evidence="2">The sequence shown here is derived from an EMBL/GenBank/DDBJ whole genome shotgun (WGS) entry which is preliminary data.</text>
</comment>
<proteinExistence type="predicted"/>
<evidence type="ECO:0000313" key="3">
    <source>
        <dbReference type="Proteomes" id="UP000298663"/>
    </source>
</evidence>
<protein>
    <submittedName>
        <fullName evidence="2">Uncharacterized protein</fullName>
    </submittedName>
</protein>
<dbReference type="AlphaFoldDB" id="A0A4U5PDW2"/>
<keyword evidence="1" id="KW-0732">Signal</keyword>
<gene>
    <name evidence="2" type="ORF">L596_008929</name>
</gene>
<organism evidence="2 3">
    <name type="scientific">Steinernema carpocapsae</name>
    <name type="common">Entomopathogenic nematode</name>
    <dbReference type="NCBI Taxonomy" id="34508"/>
    <lineage>
        <taxon>Eukaryota</taxon>
        <taxon>Metazoa</taxon>
        <taxon>Ecdysozoa</taxon>
        <taxon>Nematoda</taxon>
        <taxon>Chromadorea</taxon>
        <taxon>Rhabditida</taxon>
        <taxon>Tylenchina</taxon>
        <taxon>Panagrolaimomorpha</taxon>
        <taxon>Strongyloidoidea</taxon>
        <taxon>Steinernematidae</taxon>
        <taxon>Steinernema</taxon>
    </lineage>
</organism>
<feature type="signal peptide" evidence="1">
    <location>
        <begin position="1"/>
        <end position="20"/>
    </location>
</feature>
<reference evidence="2 3" key="1">
    <citation type="journal article" date="2015" name="Genome Biol.">
        <title>Comparative genomics of Steinernema reveals deeply conserved gene regulatory networks.</title>
        <authorList>
            <person name="Dillman A.R."/>
            <person name="Macchietto M."/>
            <person name="Porter C.F."/>
            <person name="Rogers A."/>
            <person name="Williams B."/>
            <person name="Antoshechkin I."/>
            <person name="Lee M.M."/>
            <person name="Goodwin Z."/>
            <person name="Lu X."/>
            <person name="Lewis E.E."/>
            <person name="Goodrich-Blair H."/>
            <person name="Stock S.P."/>
            <person name="Adams B.J."/>
            <person name="Sternberg P.W."/>
            <person name="Mortazavi A."/>
        </authorList>
    </citation>
    <scope>NUCLEOTIDE SEQUENCE [LARGE SCALE GENOMIC DNA]</scope>
    <source>
        <strain evidence="2 3">ALL</strain>
    </source>
</reference>